<feature type="compositionally biased region" description="Basic residues" evidence="1">
    <location>
        <begin position="151"/>
        <end position="161"/>
    </location>
</feature>
<reference evidence="3 4" key="1">
    <citation type="submission" date="2022-08" db="EMBL/GenBank/DDBJ databases">
        <authorList>
            <person name="Zeman M."/>
            <person name="Kubasova T."/>
        </authorList>
    </citation>
    <scope>NUCLEOTIDE SEQUENCE [LARGE SCALE GENOMIC DNA]</scope>
    <source>
        <strain evidence="3 4">ET62</strain>
    </source>
</reference>
<proteinExistence type="predicted"/>
<evidence type="ECO:0000313" key="4">
    <source>
        <dbReference type="Proteomes" id="UP001204579"/>
    </source>
</evidence>
<feature type="domain" description="ISXO2-like transposase" evidence="2">
    <location>
        <begin position="125"/>
        <end position="284"/>
    </location>
</feature>
<protein>
    <submittedName>
        <fullName evidence="3">IS1595 family transposase</fullName>
    </submittedName>
</protein>
<evidence type="ECO:0000313" key="3">
    <source>
        <dbReference type="EMBL" id="MCR8872917.1"/>
    </source>
</evidence>
<dbReference type="Pfam" id="PF12762">
    <property type="entry name" value="DDE_Tnp_IS1595"/>
    <property type="match status" value="1"/>
</dbReference>
<sequence>MNLLNFMSNFADEESCVTYLKEQRERRGVVCKHCGCTEHRWDAHKRCFECRNCHSRQSLRSGTVMQNSKLPFRYWIATMFLLMSTKKSFSTEEIRRQLGHKRYQPVWEMVCKLRDVMGKRDAQYSLDGQVELDDGFFTTERPEEEKDTPLKRGRGSQKKSKVVVMVESAPSQRHPRKGKPSKVVGHLKMQVIPDLKTQTVTDVAKKHLEPSVELTTDDSTSYHKLGEHVQKHQTVISDKKNVEKILPWVHIAISNAKRLLLDMHHRNKHEYLQYYLNEFCYKFNRRYFGEKLFDRVVLAAISYNTDFKSRTYRRTTCG</sequence>
<keyword evidence="4" id="KW-1185">Reference proteome</keyword>
<feature type="region of interest" description="Disordered" evidence="1">
    <location>
        <begin position="138"/>
        <end position="161"/>
    </location>
</feature>
<accession>A0AAW5N4G7</accession>
<evidence type="ECO:0000259" key="2">
    <source>
        <dbReference type="SMART" id="SM01126"/>
    </source>
</evidence>
<dbReference type="SMART" id="SM01126">
    <property type="entry name" value="DDE_Tnp_IS1595"/>
    <property type="match status" value="1"/>
</dbReference>
<dbReference type="RefSeq" id="WP_258335324.1">
    <property type="nucleotide sequence ID" value="NZ_JANRHJ010000002.1"/>
</dbReference>
<evidence type="ECO:0000256" key="1">
    <source>
        <dbReference type="SAM" id="MobiDB-lite"/>
    </source>
</evidence>
<dbReference type="EMBL" id="JANRHJ010000002">
    <property type="protein sequence ID" value="MCR8872917.1"/>
    <property type="molecule type" value="Genomic_DNA"/>
</dbReference>
<organism evidence="3 4">
    <name type="scientific">Phocaeicola barnesiae</name>
    <dbReference type="NCBI Taxonomy" id="376804"/>
    <lineage>
        <taxon>Bacteria</taxon>
        <taxon>Pseudomonadati</taxon>
        <taxon>Bacteroidota</taxon>
        <taxon>Bacteroidia</taxon>
        <taxon>Bacteroidales</taxon>
        <taxon>Bacteroidaceae</taxon>
        <taxon>Phocaeicola</taxon>
    </lineage>
</organism>
<gene>
    <name evidence="3" type="ORF">NW209_02585</name>
</gene>
<name>A0AAW5N4G7_9BACT</name>
<dbReference type="Proteomes" id="UP001204579">
    <property type="component" value="Unassembled WGS sequence"/>
</dbReference>
<dbReference type="AlphaFoldDB" id="A0AAW5N4G7"/>
<dbReference type="NCBIfam" id="NF033547">
    <property type="entry name" value="transpos_IS1595"/>
    <property type="match status" value="1"/>
</dbReference>
<dbReference type="InterPro" id="IPR024445">
    <property type="entry name" value="Tnp_ISXO2-like"/>
</dbReference>
<comment type="caution">
    <text evidence="3">The sequence shown here is derived from an EMBL/GenBank/DDBJ whole genome shotgun (WGS) entry which is preliminary data.</text>
</comment>
<feature type="compositionally biased region" description="Basic and acidic residues" evidence="1">
    <location>
        <begin position="140"/>
        <end position="150"/>
    </location>
</feature>